<dbReference type="AlphaFoldDB" id="A0A0E9RLL2"/>
<organism evidence="1">
    <name type="scientific">Anguilla anguilla</name>
    <name type="common">European freshwater eel</name>
    <name type="synonym">Muraena anguilla</name>
    <dbReference type="NCBI Taxonomy" id="7936"/>
    <lineage>
        <taxon>Eukaryota</taxon>
        <taxon>Metazoa</taxon>
        <taxon>Chordata</taxon>
        <taxon>Craniata</taxon>
        <taxon>Vertebrata</taxon>
        <taxon>Euteleostomi</taxon>
        <taxon>Actinopterygii</taxon>
        <taxon>Neopterygii</taxon>
        <taxon>Teleostei</taxon>
        <taxon>Anguilliformes</taxon>
        <taxon>Anguillidae</taxon>
        <taxon>Anguilla</taxon>
    </lineage>
</organism>
<evidence type="ECO:0000313" key="1">
    <source>
        <dbReference type="EMBL" id="JAH29979.1"/>
    </source>
</evidence>
<protein>
    <submittedName>
        <fullName evidence="1">Uncharacterized protein</fullName>
    </submittedName>
</protein>
<accession>A0A0E9RLL2</accession>
<reference evidence="1" key="2">
    <citation type="journal article" date="2015" name="Fish Shellfish Immunol.">
        <title>Early steps in the European eel (Anguilla anguilla)-Vibrio vulnificus interaction in the gills: Role of the RtxA13 toxin.</title>
        <authorList>
            <person name="Callol A."/>
            <person name="Pajuelo D."/>
            <person name="Ebbesson L."/>
            <person name="Teles M."/>
            <person name="MacKenzie S."/>
            <person name="Amaro C."/>
        </authorList>
    </citation>
    <scope>NUCLEOTIDE SEQUENCE</scope>
</reference>
<sequence length="31" mass="3746">MFTVFIMCTKLYYAKCSWTSTYKPNTVFQDK</sequence>
<dbReference type="EMBL" id="GBXM01078598">
    <property type="protein sequence ID" value="JAH29979.1"/>
    <property type="molecule type" value="Transcribed_RNA"/>
</dbReference>
<name>A0A0E9RLL2_ANGAN</name>
<reference evidence="1" key="1">
    <citation type="submission" date="2014-11" db="EMBL/GenBank/DDBJ databases">
        <authorList>
            <person name="Amaro Gonzalez C."/>
        </authorList>
    </citation>
    <scope>NUCLEOTIDE SEQUENCE</scope>
</reference>
<proteinExistence type="predicted"/>